<dbReference type="InterPro" id="IPR036392">
    <property type="entry name" value="PLAT/LH2_dom_sf"/>
</dbReference>
<evidence type="ECO:0000256" key="10">
    <source>
        <dbReference type="PIRSR" id="PIRSR601885-2"/>
    </source>
</evidence>
<keyword evidence="8" id="KW-0443">Lipid metabolism</keyword>
<comment type="caution">
    <text evidence="12">Lacks conserved residue(s) required for the propagation of feature annotation.</text>
</comment>
<keyword evidence="4" id="KW-0963">Cytoplasm</keyword>
<keyword evidence="10" id="KW-0106">Calcium</keyword>
<evidence type="ECO:0000259" key="13">
    <source>
        <dbReference type="PROSITE" id="PS50095"/>
    </source>
</evidence>
<comment type="cofactor">
    <cofactor evidence="9">
        <name>Fe cation</name>
        <dbReference type="ChEBI" id="CHEBI:24875"/>
    </cofactor>
    <text evidence="9">Binds 1 Fe cation per subunit.</text>
</comment>
<name>A0A8C1UVT7_CYPCA</name>
<dbReference type="PRINTS" id="PR00467">
    <property type="entry name" value="MAMLPOXGNASE"/>
</dbReference>
<accession>A0A8C1UVT7</accession>
<evidence type="ECO:0000256" key="1">
    <source>
        <dbReference type="ARBA" id="ARBA00004496"/>
    </source>
</evidence>
<dbReference type="GO" id="GO:0034440">
    <property type="term" value="P:lipid oxidation"/>
    <property type="evidence" value="ECO:0007669"/>
    <property type="project" value="InterPro"/>
</dbReference>
<dbReference type="InterPro" id="IPR020834">
    <property type="entry name" value="LipOase_CS"/>
</dbReference>
<dbReference type="Gene3D" id="2.60.60.20">
    <property type="entry name" value="PLAT/LH2 domain"/>
    <property type="match status" value="1"/>
</dbReference>
<dbReference type="InterPro" id="IPR001024">
    <property type="entry name" value="PLAT/LH2_dom"/>
</dbReference>
<keyword evidence="5 9" id="KW-0479">Metal-binding</keyword>
<evidence type="ECO:0000256" key="6">
    <source>
        <dbReference type="ARBA" id="ARBA00022964"/>
    </source>
</evidence>
<dbReference type="GO" id="GO:0005506">
    <property type="term" value="F:iron ion binding"/>
    <property type="evidence" value="ECO:0007669"/>
    <property type="project" value="InterPro"/>
</dbReference>
<dbReference type="PANTHER" id="PTHR11771">
    <property type="entry name" value="LIPOXYGENASE"/>
    <property type="match status" value="1"/>
</dbReference>
<dbReference type="PROSITE" id="PS50095">
    <property type="entry name" value="PLAT"/>
    <property type="match status" value="1"/>
</dbReference>
<evidence type="ECO:0000313" key="16">
    <source>
        <dbReference type="Proteomes" id="UP000694700"/>
    </source>
</evidence>
<feature type="domain" description="Lipoxygenase" evidence="14">
    <location>
        <begin position="202"/>
        <end position="760"/>
    </location>
</feature>
<dbReference type="SMART" id="SM00308">
    <property type="entry name" value="LH2"/>
    <property type="match status" value="1"/>
</dbReference>
<feature type="site" description="Essential for stabilizing binding to COTL1" evidence="11">
    <location>
        <position position="187"/>
    </location>
</feature>
<evidence type="ECO:0000256" key="2">
    <source>
        <dbReference type="ARBA" id="ARBA00005189"/>
    </source>
</evidence>
<dbReference type="PROSITE" id="PS51393">
    <property type="entry name" value="LIPOXYGENASE_3"/>
    <property type="match status" value="1"/>
</dbReference>
<dbReference type="SUPFAM" id="SSF48484">
    <property type="entry name" value="Lipoxigenase"/>
    <property type="match status" value="1"/>
</dbReference>
<dbReference type="InterPro" id="IPR036226">
    <property type="entry name" value="LipOase_C_sf"/>
</dbReference>
<feature type="binding site" evidence="9">
    <location>
        <position position="463"/>
    </location>
    <ligand>
        <name>Fe cation</name>
        <dbReference type="ChEBI" id="CHEBI:24875"/>
        <note>catalytic</note>
    </ligand>
</feature>
<comment type="similarity">
    <text evidence="3">Belongs to the lipoxygenase family.</text>
</comment>
<dbReference type="PRINTS" id="PR00087">
    <property type="entry name" value="LIPOXYGENASE"/>
</dbReference>
<evidence type="ECO:0000259" key="14">
    <source>
        <dbReference type="PROSITE" id="PS51393"/>
    </source>
</evidence>
<dbReference type="InterPro" id="IPR000907">
    <property type="entry name" value="LipOase"/>
</dbReference>
<feature type="binding site" evidence="10">
    <location>
        <position position="122"/>
    </location>
    <ligand>
        <name>Ca(2+)</name>
        <dbReference type="ChEBI" id="CHEBI:29108"/>
        <label>1</label>
    </ligand>
</feature>
<dbReference type="AlphaFoldDB" id="A0A8C1UVT7"/>
<dbReference type="Gene3D" id="1.20.245.10">
    <property type="entry name" value="Lipoxygenase-1, Domain 5"/>
    <property type="match status" value="1"/>
</dbReference>
<evidence type="ECO:0000256" key="11">
    <source>
        <dbReference type="PIRSR" id="PIRSR601885-3"/>
    </source>
</evidence>
<dbReference type="Proteomes" id="UP000694700">
    <property type="component" value="Unplaced"/>
</dbReference>
<feature type="binding site" evidence="9">
    <location>
        <position position="637"/>
    </location>
    <ligand>
        <name>Fe cation</name>
        <dbReference type="ChEBI" id="CHEBI:24875"/>
        <note>catalytic</note>
    </ligand>
</feature>
<dbReference type="InterPro" id="IPR013819">
    <property type="entry name" value="LipOase_C"/>
</dbReference>
<dbReference type="InterPro" id="IPR001885">
    <property type="entry name" value="LipOase_mml"/>
</dbReference>
<evidence type="ECO:0000256" key="12">
    <source>
        <dbReference type="PROSITE-ProRule" id="PRU00152"/>
    </source>
</evidence>
<organism evidence="15 16">
    <name type="scientific">Cyprinus carpio</name>
    <name type="common">Common carp</name>
    <dbReference type="NCBI Taxonomy" id="7962"/>
    <lineage>
        <taxon>Eukaryota</taxon>
        <taxon>Metazoa</taxon>
        <taxon>Chordata</taxon>
        <taxon>Craniata</taxon>
        <taxon>Vertebrata</taxon>
        <taxon>Euteleostomi</taxon>
        <taxon>Actinopterygii</taxon>
        <taxon>Neopterygii</taxon>
        <taxon>Teleostei</taxon>
        <taxon>Ostariophysi</taxon>
        <taxon>Cypriniformes</taxon>
        <taxon>Cyprinidae</taxon>
        <taxon>Cyprininae</taxon>
        <taxon>Cyprinus</taxon>
    </lineage>
</organism>
<reference evidence="15" key="1">
    <citation type="submission" date="2025-08" db="UniProtKB">
        <authorList>
            <consortium name="Ensembl"/>
        </authorList>
    </citation>
    <scope>IDENTIFICATION</scope>
</reference>
<dbReference type="Gene3D" id="3.10.450.60">
    <property type="match status" value="1"/>
</dbReference>
<sequence length="760" mass="87777">MIEFYRNNFLLRNPQDFLVTFIVWTKAMRHFFKMSSCSTEKRKSYRMLMVNYTFTKCTMYKLDILDISTRKQNKISVLIFRAMEAIYDVEVTTGSMTHAGTFDNIFITLIGTQGVSERTKLDSYGRDFKTGMKVKYKVITRFTLANLLLIRLEKDHFMFLPENDWFCSLVNIRTPEKDVIHFPCYRWMGEGEVIELREARATKIYEEKYSQLKEHRRNELKLNKQVVNLCVPSSSSRWTEYKTGLPQHAFFQEPLSLPSVVRFSFTKDMDSAFNCSTALGEIKMKKLVKKTDQWIQMEDMKSAFWSSRTAVSEYVHLHWMDDDFFGYQLLNGSHPMMLRRCTELPLNFAVTNGMVQPFLESGTSLTLEMKQGNIFLCDYKRLADLSTQFINGKQQYVAAPLCLLYKNQVGKLLPIAIQLQQQASEDNPVFLPSDSEYDWQLAKLYVRNADCLEHQASFYLRTHLAETFTVSLMRNLPAAHPIHKLLVPHTRYTLQINTLIQNRLLGPEGAVTQNTSIGDEGMTNLMKRALSDLTYSSLCLPEDISDRGLESVPNFFYKDDGLRLWSFINDFVRSMVEFYYQNDSDVQQDTELQDWIKEIFIHGFLEQSSTGIPQCFSTVEEVIKFVSMVIFTVSAQHSALRAGQFDYGSWFPNAPGSLKQPPPTSKGSSDKNTLLDTLPDMNTSAYLVSVFWLPSKPSSDLVSLGQYPEDYFCQMAPQKRIRDFQAELSFFSKAINDRNKGLQVPYTYMCPNNISNSVSI</sequence>
<feature type="binding site" evidence="10">
    <location>
        <position position="164"/>
    </location>
    <ligand>
        <name>Ca(2+)</name>
        <dbReference type="ChEBI" id="CHEBI:29108"/>
        <label>1</label>
    </ligand>
</feature>
<feature type="domain" description="PLAT" evidence="13">
    <location>
        <begin position="85"/>
        <end position="202"/>
    </location>
</feature>
<evidence type="ECO:0000256" key="7">
    <source>
        <dbReference type="ARBA" id="ARBA00023002"/>
    </source>
</evidence>
<evidence type="ECO:0000256" key="8">
    <source>
        <dbReference type="ARBA" id="ARBA00023098"/>
    </source>
</evidence>
<evidence type="ECO:0000256" key="3">
    <source>
        <dbReference type="ARBA" id="ARBA00009419"/>
    </source>
</evidence>
<dbReference type="Ensembl" id="ENSCCRT00015042242.1">
    <property type="protein sequence ID" value="ENSCCRP00015040850.1"/>
    <property type="gene ID" value="ENSCCRG00015016549.1"/>
</dbReference>
<keyword evidence="9" id="KW-0408">Iron</keyword>
<proteinExistence type="inferred from homology"/>
<evidence type="ECO:0000256" key="4">
    <source>
        <dbReference type="ARBA" id="ARBA00022490"/>
    </source>
</evidence>
<evidence type="ECO:0000256" key="5">
    <source>
        <dbReference type="ARBA" id="ARBA00022723"/>
    </source>
</evidence>
<keyword evidence="7" id="KW-0560">Oxidoreductase</keyword>
<dbReference type="PROSITE" id="PS00081">
    <property type="entry name" value="LIPOXYGENASE_2"/>
    <property type="match status" value="1"/>
</dbReference>
<keyword evidence="6" id="KW-0223">Dioxygenase</keyword>
<comment type="subcellular location">
    <subcellularLocation>
        <location evidence="1">Cytoplasm</location>
    </subcellularLocation>
</comment>
<dbReference type="Pfam" id="PF01477">
    <property type="entry name" value="PLAT"/>
    <property type="match status" value="1"/>
</dbReference>
<dbReference type="GO" id="GO:0005737">
    <property type="term" value="C:cytoplasm"/>
    <property type="evidence" value="ECO:0007669"/>
    <property type="project" value="UniProtKB-SubCell"/>
</dbReference>
<feature type="binding site" evidence="9">
    <location>
        <position position="760"/>
    </location>
    <ligand>
        <name>Fe cation</name>
        <dbReference type="ChEBI" id="CHEBI:24875"/>
        <note>catalytic</note>
    </ligand>
</feature>
<feature type="binding site" evidence="10">
    <location>
        <position position="100"/>
    </location>
    <ligand>
        <name>Ca(2+)</name>
        <dbReference type="ChEBI" id="CHEBI:29108"/>
        <label>1</label>
    </ligand>
</feature>
<comment type="pathway">
    <text evidence="2">Lipid metabolism.</text>
</comment>
<protein>
    <submittedName>
        <fullName evidence="15">Si:dkey-17e16.9</fullName>
    </submittedName>
</protein>
<dbReference type="GO" id="GO:0016702">
    <property type="term" value="F:oxidoreductase activity, acting on single donors with incorporation of molecular oxygen, incorporation of two atoms of oxygen"/>
    <property type="evidence" value="ECO:0007669"/>
    <property type="project" value="InterPro"/>
</dbReference>
<dbReference type="SUPFAM" id="SSF49723">
    <property type="entry name" value="Lipase/lipooxygenase domain (PLAT/LH2 domain)"/>
    <property type="match status" value="1"/>
</dbReference>
<evidence type="ECO:0000313" key="15">
    <source>
        <dbReference type="Ensembl" id="ENSCCRP00015040850.1"/>
    </source>
</evidence>
<dbReference type="Pfam" id="PF00305">
    <property type="entry name" value="Lipoxygenase"/>
    <property type="match status" value="1"/>
</dbReference>
<evidence type="ECO:0000256" key="9">
    <source>
        <dbReference type="PIRSR" id="PIRSR601885-1"/>
    </source>
</evidence>